<dbReference type="AlphaFoldDB" id="A0A0P6Y6H6"/>
<keyword evidence="7" id="KW-0963">Cytoplasm</keyword>
<evidence type="ECO:0000256" key="6">
    <source>
        <dbReference type="ARBA" id="ARBA00023160"/>
    </source>
</evidence>
<dbReference type="GO" id="GO:0000036">
    <property type="term" value="F:acyl carrier activity"/>
    <property type="evidence" value="ECO:0007669"/>
    <property type="project" value="UniProtKB-UniRule"/>
</dbReference>
<dbReference type="GO" id="GO:0016020">
    <property type="term" value="C:membrane"/>
    <property type="evidence" value="ECO:0007669"/>
    <property type="project" value="GOC"/>
</dbReference>
<dbReference type="InterPro" id="IPR003231">
    <property type="entry name" value="ACP"/>
</dbReference>
<sequence>MSDTFEEVKAVIADVLKIDPSEITPETRIIEDLKADSMDQFFLIDGLSQKFDLAISDEDARQIKTVADAVRYIETHKKA</sequence>
<reference evidence="11 12" key="1">
    <citation type="submission" date="2015-07" db="EMBL/GenBank/DDBJ databases">
        <title>Whole genome sequence of Thermanaerothrix daxensis DSM 23592.</title>
        <authorList>
            <person name="Hemp J."/>
            <person name="Ward L.M."/>
            <person name="Pace L.A."/>
            <person name="Fischer W.W."/>
        </authorList>
    </citation>
    <scope>NUCLEOTIDE SEQUENCE [LARGE SCALE GENOMIC DNA]</scope>
    <source>
        <strain evidence="11 12">GNS-1</strain>
    </source>
</reference>
<dbReference type="Proteomes" id="UP000050544">
    <property type="component" value="Unassembled WGS sequence"/>
</dbReference>
<name>A0A0P6Y6H6_9CHLR</name>
<dbReference type="GO" id="GO:0005829">
    <property type="term" value="C:cytosol"/>
    <property type="evidence" value="ECO:0007669"/>
    <property type="project" value="TreeGrafter"/>
</dbReference>
<evidence type="ECO:0000256" key="3">
    <source>
        <dbReference type="ARBA" id="ARBA00022553"/>
    </source>
</evidence>
<comment type="similarity">
    <text evidence="7">Belongs to the acyl carrier protein (ACP) family.</text>
</comment>
<keyword evidence="2 7" id="KW-0444">Lipid biosynthesis</keyword>
<dbReference type="GO" id="GO:0000035">
    <property type="term" value="F:acyl binding"/>
    <property type="evidence" value="ECO:0007669"/>
    <property type="project" value="TreeGrafter"/>
</dbReference>
<keyword evidence="1 7" id="KW-0596">Phosphopantetheine</keyword>
<keyword evidence="12" id="KW-1185">Reference proteome</keyword>
<dbReference type="UniPathway" id="UPA00094"/>
<dbReference type="NCBIfam" id="TIGR00517">
    <property type="entry name" value="acyl_carrier"/>
    <property type="match status" value="1"/>
</dbReference>
<evidence type="ECO:0000256" key="9">
    <source>
        <dbReference type="RuleBase" id="RU003545"/>
    </source>
</evidence>
<dbReference type="PANTHER" id="PTHR20863">
    <property type="entry name" value="ACYL CARRIER PROTEIN"/>
    <property type="match status" value="1"/>
</dbReference>
<keyword evidence="5 7" id="KW-0443">Lipid metabolism</keyword>
<keyword evidence="6 7" id="KW-0275">Fatty acid biosynthesis</keyword>
<evidence type="ECO:0000313" key="12">
    <source>
        <dbReference type="Proteomes" id="UP000050544"/>
    </source>
</evidence>
<dbReference type="Gene3D" id="1.10.1200.10">
    <property type="entry name" value="ACP-like"/>
    <property type="match status" value="1"/>
</dbReference>
<evidence type="ECO:0000256" key="1">
    <source>
        <dbReference type="ARBA" id="ARBA00022450"/>
    </source>
</evidence>
<feature type="modified residue" description="O-(pantetheine 4'-phosphoryl)serine" evidence="7">
    <location>
        <position position="37"/>
    </location>
</feature>
<dbReference type="PROSITE" id="PS50075">
    <property type="entry name" value="CARRIER"/>
    <property type="match status" value="1"/>
</dbReference>
<evidence type="ECO:0000256" key="2">
    <source>
        <dbReference type="ARBA" id="ARBA00022516"/>
    </source>
</evidence>
<dbReference type="Pfam" id="PF00550">
    <property type="entry name" value="PP-binding"/>
    <property type="match status" value="1"/>
</dbReference>
<evidence type="ECO:0000259" key="10">
    <source>
        <dbReference type="PROSITE" id="PS50075"/>
    </source>
</evidence>
<comment type="pathway">
    <text evidence="7 9">Lipid metabolism; fatty acid biosynthesis.</text>
</comment>
<dbReference type="EMBL" id="LGKO01000002">
    <property type="protein sequence ID" value="KPL84513.1"/>
    <property type="molecule type" value="Genomic_DNA"/>
</dbReference>
<keyword evidence="4 7" id="KW-0276">Fatty acid metabolism</keyword>
<comment type="function">
    <text evidence="7 9">Carrier of the growing fatty acid chain in fatty acid biosynthesis.</text>
</comment>
<comment type="PTM">
    <text evidence="9">4'-phosphopantetheine is transferred from CoA to a specific serine of apo-ACP by acpS.</text>
</comment>
<evidence type="ECO:0000256" key="4">
    <source>
        <dbReference type="ARBA" id="ARBA00022832"/>
    </source>
</evidence>
<dbReference type="NCBIfam" id="NF002150">
    <property type="entry name" value="PRK00982.1-4"/>
    <property type="match status" value="1"/>
</dbReference>
<comment type="PTM">
    <text evidence="7">4'-phosphopantetheine is transferred from CoA to a specific serine of apo-ACP by AcpS. This modification is essential for activity because fatty acids are bound in thioester linkage to the sulfhydryl of the prosthetic group.</text>
</comment>
<dbReference type="NCBIfam" id="NF002148">
    <property type="entry name" value="PRK00982.1-2"/>
    <property type="match status" value="1"/>
</dbReference>
<feature type="domain" description="Carrier" evidence="10">
    <location>
        <begin position="2"/>
        <end position="77"/>
    </location>
</feature>
<comment type="caution">
    <text evidence="11">The sequence shown here is derived from an EMBL/GenBank/DDBJ whole genome shotgun (WGS) entry which is preliminary data.</text>
</comment>
<protein>
    <recommendedName>
        <fullName evidence="7 8">Acyl carrier protein</fullName>
        <shortName evidence="7">ACP</shortName>
    </recommendedName>
</protein>
<evidence type="ECO:0000256" key="7">
    <source>
        <dbReference type="HAMAP-Rule" id="MF_01217"/>
    </source>
</evidence>
<evidence type="ECO:0000256" key="5">
    <source>
        <dbReference type="ARBA" id="ARBA00023098"/>
    </source>
</evidence>
<dbReference type="InterPro" id="IPR036736">
    <property type="entry name" value="ACP-like_sf"/>
</dbReference>
<evidence type="ECO:0000256" key="8">
    <source>
        <dbReference type="NCBIfam" id="TIGR00517"/>
    </source>
</evidence>
<proteinExistence type="inferred from homology"/>
<organism evidence="11 12">
    <name type="scientific">Thermanaerothrix daxensis</name>
    <dbReference type="NCBI Taxonomy" id="869279"/>
    <lineage>
        <taxon>Bacteria</taxon>
        <taxon>Bacillati</taxon>
        <taxon>Chloroflexota</taxon>
        <taxon>Anaerolineae</taxon>
        <taxon>Anaerolineales</taxon>
        <taxon>Anaerolineaceae</taxon>
        <taxon>Thermanaerothrix</taxon>
    </lineage>
</organism>
<comment type="subcellular location">
    <subcellularLocation>
        <location evidence="7">Cytoplasm</location>
    </subcellularLocation>
</comment>
<evidence type="ECO:0000313" key="11">
    <source>
        <dbReference type="EMBL" id="KPL84513.1"/>
    </source>
</evidence>
<dbReference type="STRING" id="869279.SE15_05360"/>
<accession>A0A0P6Y6H6</accession>
<gene>
    <name evidence="7" type="primary">acpP</name>
    <name evidence="11" type="ORF">SE15_05360</name>
</gene>
<keyword evidence="3 7" id="KW-0597">Phosphoprotein</keyword>
<dbReference type="SUPFAM" id="SSF47336">
    <property type="entry name" value="ACP-like"/>
    <property type="match status" value="1"/>
</dbReference>
<dbReference type="RefSeq" id="WP_054521049.1">
    <property type="nucleotide sequence ID" value="NZ_LGKO01000002.1"/>
</dbReference>
<dbReference type="InterPro" id="IPR009081">
    <property type="entry name" value="PP-bd_ACP"/>
</dbReference>
<dbReference type="HAMAP" id="MF_01217">
    <property type="entry name" value="Acyl_carrier"/>
    <property type="match status" value="1"/>
</dbReference>
<dbReference type="GO" id="GO:0009245">
    <property type="term" value="P:lipid A biosynthetic process"/>
    <property type="evidence" value="ECO:0007669"/>
    <property type="project" value="TreeGrafter"/>
</dbReference>
<dbReference type="PANTHER" id="PTHR20863:SF76">
    <property type="entry name" value="CARRIER DOMAIN-CONTAINING PROTEIN"/>
    <property type="match status" value="1"/>
</dbReference>